<dbReference type="Gene3D" id="1.10.510.10">
    <property type="entry name" value="Transferase(Phosphotransferase) domain 1"/>
    <property type="match status" value="1"/>
</dbReference>
<organism evidence="6 7">
    <name type="scientific">Actomonas aquatica</name>
    <dbReference type="NCBI Taxonomy" id="2866162"/>
    <lineage>
        <taxon>Bacteria</taxon>
        <taxon>Pseudomonadati</taxon>
        <taxon>Verrucomicrobiota</taxon>
        <taxon>Opitutia</taxon>
        <taxon>Opitutales</taxon>
        <taxon>Opitutaceae</taxon>
        <taxon>Actomonas</taxon>
    </lineage>
</organism>
<dbReference type="CDD" id="cd14014">
    <property type="entry name" value="STKc_PknB_like"/>
    <property type="match status" value="1"/>
</dbReference>
<dbReference type="PROSITE" id="PS00108">
    <property type="entry name" value="PROTEIN_KINASE_ST"/>
    <property type="match status" value="1"/>
</dbReference>
<evidence type="ECO:0000313" key="6">
    <source>
        <dbReference type="EMBL" id="WRQ85727.1"/>
    </source>
</evidence>
<dbReference type="PANTHER" id="PTHR43289:SF6">
    <property type="entry name" value="SERINE_THREONINE-PROTEIN KINASE NEKL-3"/>
    <property type="match status" value="1"/>
</dbReference>
<dbReference type="InterPro" id="IPR013320">
    <property type="entry name" value="ConA-like_dom_sf"/>
</dbReference>
<proteinExistence type="predicted"/>
<dbReference type="InterPro" id="IPR000719">
    <property type="entry name" value="Prot_kinase_dom"/>
</dbReference>
<dbReference type="InterPro" id="IPR001791">
    <property type="entry name" value="Laminin_G"/>
</dbReference>
<dbReference type="RefSeq" id="WP_221033168.1">
    <property type="nucleotide sequence ID" value="NZ_CP139781.1"/>
</dbReference>
<keyword evidence="3 6" id="KW-0418">Kinase</keyword>
<keyword evidence="1" id="KW-0808">Transferase</keyword>
<evidence type="ECO:0000256" key="2">
    <source>
        <dbReference type="ARBA" id="ARBA00022741"/>
    </source>
</evidence>
<evidence type="ECO:0000313" key="7">
    <source>
        <dbReference type="Proteomes" id="UP000738431"/>
    </source>
</evidence>
<dbReference type="CDD" id="cd00110">
    <property type="entry name" value="LamG"/>
    <property type="match status" value="1"/>
</dbReference>
<dbReference type="PROSITE" id="PS50011">
    <property type="entry name" value="PROTEIN_KINASE_DOM"/>
    <property type="match status" value="1"/>
</dbReference>
<dbReference type="GO" id="GO:0016301">
    <property type="term" value="F:kinase activity"/>
    <property type="evidence" value="ECO:0007669"/>
    <property type="project" value="UniProtKB-KW"/>
</dbReference>
<dbReference type="SMART" id="SM00220">
    <property type="entry name" value="S_TKc"/>
    <property type="match status" value="1"/>
</dbReference>
<protein>
    <submittedName>
        <fullName evidence="6">Protein kinase</fullName>
    </submittedName>
</protein>
<dbReference type="Pfam" id="PF13385">
    <property type="entry name" value="Laminin_G_3"/>
    <property type="match status" value="1"/>
</dbReference>
<evidence type="ECO:0000259" key="5">
    <source>
        <dbReference type="PROSITE" id="PS50011"/>
    </source>
</evidence>
<keyword evidence="4" id="KW-0067">ATP-binding</keyword>
<keyword evidence="2" id="KW-0547">Nucleotide-binding</keyword>
<feature type="domain" description="Protein kinase" evidence="5">
    <location>
        <begin position="31"/>
        <end position="300"/>
    </location>
</feature>
<evidence type="ECO:0000256" key="1">
    <source>
        <dbReference type="ARBA" id="ARBA00022679"/>
    </source>
</evidence>
<sequence length="873" mass="97203">MSLTSDNFPPEFPPTAKVREWQEGLKIVDRFRLQRLLGRGGQGTVWLAEDELLQTPVALKRFAPHFSWLAPTEIERIRREVVRVRAISHPGVVRLHDLLALPDGLVLVMEWIDGESVADLIRREGPLTPDQILTWLPGLCEALDHVHAVGKLVHRDLKPGNVLLDRDGRAHLCDFGIAAPLAESLARMSGLSLPGTLAYMSPQQLFGADPAPSDDLYSLGALLYECLCGEPPFTQGHLPAQIERLIPEKLSTRRHRKNLKPAPWEKHCDRLLQRCLDKSPEARPQSAKQLLALADGRETLRPSLRRWRQIGMITIAVVGLTMIAWRSASPLRSHLSLAPTSPASATPPNWRDYRREPARYWSGVIADTLVLHAPLGSQWIDTSGFGHRPTYLAGSATDPWGHANEAVAFDGRTRWQVPAHPVFALGSDDPWTLAIWLRVDSLNGSLFQLTPADPASLGLELALQDGRPRLDWHSTRLGDRACFLADATLTPNRWHHLVVQRGPDDLRIEVDGEAAGAFRLDSLPTIPAGAEATLSFGRTATQRSGPQLTFALDELHFWRAELSTDAKRSVFLRDPTHSPADPRAFFRTARRYRILEEGTDDLAVLHQRMSDTFGQDSAVAAWEDLKRDFDQFGDLFAMLHGGADRGSWHVTYRGDATFSTGRLMRLQRRASDISPQYLAQDEFFDRSFVLGSWLTVNGAIVTLPDADVAVASTYLSSEPGMSDWPAGTEVTDQTWPLLHSGKSLAIGVGLQPLKPSQSDELTLSWQPSHATQAALECRISQGPNRSEDYALSIREHGREVAQRRFLMDTTRHTLWLVIRGDRLVLVLAKVGSFARTLEVEITLSRAVPRGETVMRWNAEGDSLRPQWIEAGSL</sequence>
<reference evidence="6 7" key="1">
    <citation type="submission" date="2021-08" db="EMBL/GenBank/DDBJ databases">
        <authorList>
            <person name="Zhang D."/>
            <person name="Zhang A."/>
            <person name="Wang L."/>
        </authorList>
    </citation>
    <scope>NUCLEOTIDE SEQUENCE [LARGE SCALE GENOMIC DNA]</scope>
    <source>
        <strain evidence="6 7">WL0086</strain>
    </source>
</reference>
<dbReference type="SUPFAM" id="SSF49899">
    <property type="entry name" value="Concanavalin A-like lectins/glucanases"/>
    <property type="match status" value="1"/>
</dbReference>
<keyword evidence="7" id="KW-1185">Reference proteome</keyword>
<name>A0ABZ1C325_9BACT</name>
<dbReference type="SUPFAM" id="SSF56112">
    <property type="entry name" value="Protein kinase-like (PK-like)"/>
    <property type="match status" value="1"/>
</dbReference>
<evidence type="ECO:0000256" key="3">
    <source>
        <dbReference type="ARBA" id="ARBA00022777"/>
    </source>
</evidence>
<dbReference type="EMBL" id="CP139781">
    <property type="protein sequence ID" value="WRQ85727.1"/>
    <property type="molecule type" value="Genomic_DNA"/>
</dbReference>
<evidence type="ECO:0000256" key="4">
    <source>
        <dbReference type="ARBA" id="ARBA00022840"/>
    </source>
</evidence>
<dbReference type="InterPro" id="IPR008271">
    <property type="entry name" value="Ser/Thr_kinase_AS"/>
</dbReference>
<dbReference type="InterPro" id="IPR011009">
    <property type="entry name" value="Kinase-like_dom_sf"/>
</dbReference>
<accession>A0ABZ1C325</accession>
<reference evidence="6 7" key="2">
    <citation type="submission" date="2023-12" db="EMBL/GenBank/DDBJ databases">
        <title>Description of an unclassified Opitutus bacterium of Verrucomicrobiota.</title>
        <authorList>
            <person name="Zhang D.-F."/>
        </authorList>
    </citation>
    <scope>NUCLEOTIDE SEQUENCE [LARGE SCALE GENOMIC DNA]</scope>
    <source>
        <strain evidence="6 7">WL0086</strain>
    </source>
</reference>
<dbReference type="Pfam" id="PF00069">
    <property type="entry name" value="Pkinase"/>
    <property type="match status" value="1"/>
</dbReference>
<dbReference type="Gene3D" id="2.60.120.200">
    <property type="match status" value="1"/>
</dbReference>
<dbReference type="PANTHER" id="PTHR43289">
    <property type="entry name" value="MITOGEN-ACTIVATED PROTEIN KINASE KINASE KINASE 20-RELATED"/>
    <property type="match status" value="1"/>
</dbReference>
<gene>
    <name evidence="6" type="ORF">K1X11_013020</name>
</gene>
<dbReference type="Proteomes" id="UP000738431">
    <property type="component" value="Chromosome"/>
</dbReference>